<evidence type="ECO:0000256" key="10">
    <source>
        <dbReference type="SAM" id="MobiDB-lite"/>
    </source>
</evidence>
<evidence type="ECO:0000256" key="3">
    <source>
        <dbReference type="ARBA" id="ARBA00020973"/>
    </source>
</evidence>
<keyword evidence="7 9" id="KW-0472">Membrane</keyword>
<feature type="compositionally biased region" description="Basic and acidic residues" evidence="10">
    <location>
        <begin position="331"/>
        <end position="361"/>
    </location>
</feature>
<name>A0A2R5GVE9_9STRA</name>
<evidence type="ECO:0000256" key="8">
    <source>
        <dbReference type="ARBA" id="ARBA00031348"/>
    </source>
</evidence>
<accession>A0A2R5GVE9</accession>
<dbReference type="SMART" id="SM01087">
    <property type="entry name" value="COG6"/>
    <property type="match status" value="1"/>
</dbReference>
<evidence type="ECO:0000256" key="6">
    <source>
        <dbReference type="ARBA" id="ARBA00023034"/>
    </source>
</evidence>
<evidence type="ECO:0000256" key="4">
    <source>
        <dbReference type="ARBA" id="ARBA00022448"/>
    </source>
</evidence>
<dbReference type="OrthoDB" id="272987at2759"/>
<dbReference type="GO" id="GO:0006891">
    <property type="term" value="P:intra-Golgi vesicle-mediated transport"/>
    <property type="evidence" value="ECO:0007669"/>
    <property type="project" value="UniProtKB-UniRule"/>
</dbReference>
<comment type="caution">
    <text evidence="13">The sequence shown here is derived from an EMBL/GenBank/DDBJ whole genome shotgun (WGS) entry which is preliminary data.</text>
</comment>
<evidence type="ECO:0000256" key="2">
    <source>
        <dbReference type="ARBA" id="ARBA00011023"/>
    </source>
</evidence>
<protein>
    <recommendedName>
        <fullName evidence="3 9">Conserved oligomeric Golgi complex subunit 6</fullName>
        <shortName evidence="9">COG complex subunit 6</shortName>
    </recommendedName>
    <alternativeName>
        <fullName evidence="8 9">Component of oligomeric Golgi complex 6</fullName>
    </alternativeName>
</protein>
<dbReference type="InParanoid" id="A0A2R5GVE9"/>
<proteinExistence type="inferred from homology"/>
<dbReference type="PANTHER" id="PTHR21506:SF0">
    <property type="entry name" value="CONSERVED OLIGOMERIC GOLGI COMPLEX SUBUNIT 6"/>
    <property type="match status" value="1"/>
</dbReference>
<comment type="function">
    <text evidence="9">Required for normal Golgi function.</text>
</comment>
<evidence type="ECO:0000313" key="13">
    <source>
        <dbReference type="EMBL" id="GBG31894.1"/>
    </source>
</evidence>
<dbReference type="GO" id="GO:0015031">
    <property type="term" value="P:protein transport"/>
    <property type="evidence" value="ECO:0007669"/>
    <property type="project" value="UniProtKB-KW"/>
</dbReference>
<reference evidence="13 14" key="1">
    <citation type="submission" date="2017-12" db="EMBL/GenBank/DDBJ databases">
        <title>Sequencing, de novo assembly and annotation of complete genome of a new Thraustochytrid species, strain FCC1311.</title>
        <authorList>
            <person name="Sedici K."/>
            <person name="Godart F."/>
            <person name="Aiese Cigliano R."/>
            <person name="Sanseverino W."/>
            <person name="Barakat M."/>
            <person name="Ortet P."/>
            <person name="Marechal E."/>
            <person name="Cagnac O."/>
            <person name="Amato A."/>
        </authorList>
    </citation>
    <scope>NUCLEOTIDE SEQUENCE [LARGE SCALE GENOMIC DNA]</scope>
</reference>
<keyword evidence="5 9" id="KW-0653">Protein transport</keyword>
<dbReference type="InterPro" id="IPR048369">
    <property type="entry name" value="COG6_C"/>
</dbReference>
<feature type="region of interest" description="Disordered" evidence="10">
    <location>
        <begin position="324"/>
        <end position="361"/>
    </location>
</feature>
<evidence type="ECO:0000313" key="14">
    <source>
        <dbReference type="Proteomes" id="UP000241890"/>
    </source>
</evidence>
<keyword evidence="14" id="KW-1185">Reference proteome</keyword>
<gene>
    <name evidence="13" type="ORF">FCC1311_081192</name>
</gene>
<dbReference type="GO" id="GO:0000139">
    <property type="term" value="C:Golgi membrane"/>
    <property type="evidence" value="ECO:0007669"/>
    <property type="project" value="UniProtKB-SubCell"/>
</dbReference>
<evidence type="ECO:0000256" key="5">
    <source>
        <dbReference type="ARBA" id="ARBA00022927"/>
    </source>
</evidence>
<dbReference type="AlphaFoldDB" id="A0A2R5GVE9"/>
<evidence type="ECO:0000256" key="7">
    <source>
        <dbReference type="ARBA" id="ARBA00023136"/>
    </source>
</evidence>
<dbReference type="InterPro" id="IPR048368">
    <property type="entry name" value="COG6_N"/>
</dbReference>
<evidence type="ECO:0000256" key="1">
    <source>
        <dbReference type="ARBA" id="ARBA00004395"/>
    </source>
</evidence>
<evidence type="ECO:0000256" key="9">
    <source>
        <dbReference type="RuleBase" id="RU365075"/>
    </source>
</evidence>
<dbReference type="Pfam" id="PF20653">
    <property type="entry name" value="COG6_C"/>
    <property type="match status" value="1"/>
</dbReference>
<dbReference type="GO" id="GO:0017119">
    <property type="term" value="C:Golgi transport complex"/>
    <property type="evidence" value="ECO:0007669"/>
    <property type="project" value="UniProtKB-UniRule"/>
</dbReference>
<feature type="domain" description="Conserved Oligomeric Golgi complex subunit 6 C-terminal" evidence="12">
    <location>
        <begin position="178"/>
        <end position="685"/>
    </location>
</feature>
<sequence>MAPPSVFRKKLKKVQEMRTDTPAMLDALDALAAFFPEENTLEARRNLRADLETRGLELVEKFVAEFEPIQSSIDVLSRSVEDIHLVCDDLVDRLDKCAEETSKFKELTQDLASRRNDAVERSKVMENFLKRFKLTDAQLLALRQGPQGTDGGALFFSALEDVQRIRTECQALISSQFQSAGLELFDAMAVFQGQAYEQLFGWVQSQCGQLDPDFPDPSEALKRGIATLVEAPAYYDQARNCIAEHRSAAIAARFAAALTQGGAGGAARPIELHAHDPLRYVGDMLAWVHQAMAVEKRLVFALFPLNPHPSVEAPPTLQDMEKAVTGETSLEDSKETAKVGDSDVEGSKSAEDNETKKEATPLERNVATLDVIFQGVAGPLGGRVRQVLASEPTLLVVFKMTNLLEFYQGTLENVLASPRALAVETIGGLHAAAQETFFMSVKAQCDKLLAAPPAYPRDLSVALEVSELIRRLSDILAVHDEALSTAALEAQTAEERERRFAPVLNAFIGPLMQACRQSASGLDRADAAVYIINNLVAMQSSLTRYDFTVSWVQRLTAEIGDWTDLLVREQADAILRRSGMADKMELIARADPSQPLAQQPGMTLDALREVLDSFYKSMFSLVMPEFDRLSSPRLRASARNATAGAIAATYEQFYATLQDLSRSGYQPAQLSNILLHDPQQVRQLLDA</sequence>
<keyword evidence="6 9" id="KW-0333">Golgi apparatus</keyword>
<dbReference type="InterPro" id="IPR010490">
    <property type="entry name" value="COG6"/>
</dbReference>
<dbReference type="EMBL" id="BEYU01000109">
    <property type="protein sequence ID" value="GBG31894.1"/>
    <property type="molecule type" value="Genomic_DNA"/>
</dbReference>
<comment type="subunit">
    <text evidence="9">Component of the conserved oligomeric Golgi complex.</text>
</comment>
<comment type="subcellular location">
    <subcellularLocation>
        <location evidence="1 9">Golgi apparatus membrane</location>
        <topology evidence="1 9">Peripheral membrane protein</topology>
    </subcellularLocation>
</comment>
<dbReference type="PANTHER" id="PTHR21506">
    <property type="entry name" value="COMPONENT OF OLIGOMERIC GOLGI COMPLEX 6"/>
    <property type="match status" value="1"/>
</dbReference>
<dbReference type="Pfam" id="PF06419">
    <property type="entry name" value="COG6_N"/>
    <property type="match status" value="1"/>
</dbReference>
<dbReference type="Proteomes" id="UP000241890">
    <property type="component" value="Unassembled WGS sequence"/>
</dbReference>
<organism evidence="13 14">
    <name type="scientific">Hondaea fermentalgiana</name>
    <dbReference type="NCBI Taxonomy" id="2315210"/>
    <lineage>
        <taxon>Eukaryota</taxon>
        <taxon>Sar</taxon>
        <taxon>Stramenopiles</taxon>
        <taxon>Bigyra</taxon>
        <taxon>Labyrinthulomycetes</taxon>
        <taxon>Thraustochytrida</taxon>
        <taxon>Thraustochytriidae</taxon>
        <taxon>Hondaea</taxon>
    </lineage>
</organism>
<comment type="similarity">
    <text evidence="2 9">Belongs to the COG6 family.</text>
</comment>
<keyword evidence="4 9" id="KW-0813">Transport</keyword>
<evidence type="ECO:0000259" key="12">
    <source>
        <dbReference type="Pfam" id="PF20653"/>
    </source>
</evidence>
<feature type="domain" description="Conserved oligomeric complex COG6 N-terminal" evidence="11">
    <location>
        <begin position="36"/>
        <end position="144"/>
    </location>
</feature>
<evidence type="ECO:0000259" key="11">
    <source>
        <dbReference type="Pfam" id="PF06419"/>
    </source>
</evidence>